<name>A0A1J7I6S7_9PEZI</name>
<organism evidence="2 3">
    <name type="scientific">Coniochaeta ligniaria NRRL 30616</name>
    <dbReference type="NCBI Taxonomy" id="1408157"/>
    <lineage>
        <taxon>Eukaryota</taxon>
        <taxon>Fungi</taxon>
        <taxon>Dikarya</taxon>
        <taxon>Ascomycota</taxon>
        <taxon>Pezizomycotina</taxon>
        <taxon>Sordariomycetes</taxon>
        <taxon>Sordariomycetidae</taxon>
        <taxon>Coniochaetales</taxon>
        <taxon>Coniochaetaceae</taxon>
        <taxon>Coniochaeta</taxon>
    </lineage>
</organism>
<accession>A0A1J7I6S7</accession>
<sequence>MSGSQMQTPRPRTARPTPGQTQPSVRHPPAPRNTLAQSPGLWQAGESTRDTGTLPSQGNRVIPVSSPGSALQASFTPSSVAAAERTATPATSLYLTLHPSNQTYSSHHHKWESIHDGGTEQLPSALNLGNLPTNGTARSQLRLWIRSLIELSAGGRTCCAHAVSWMAGMGDLRETQNKQTPEGFLTPSEPKDNPGFPGRQDFPFRSSSHRS</sequence>
<feature type="region of interest" description="Disordered" evidence="1">
    <location>
        <begin position="1"/>
        <end position="72"/>
    </location>
</feature>
<feature type="region of interest" description="Disordered" evidence="1">
    <location>
        <begin position="175"/>
        <end position="211"/>
    </location>
</feature>
<keyword evidence="3" id="KW-1185">Reference proteome</keyword>
<proteinExistence type="predicted"/>
<feature type="compositionally biased region" description="Polar residues" evidence="1">
    <location>
        <begin position="50"/>
        <end position="59"/>
    </location>
</feature>
<reference evidence="2 3" key="1">
    <citation type="submission" date="2016-10" db="EMBL/GenBank/DDBJ databases">
        <title>Draft genome sequence of Coniochaeta ligniaria NRRL30616, a lignocellulolytic fungus for bioabatement of inhibitors in plant biomass hydrolysates.</title>
        <authorList>
            <consortium name="DOE Joint Genome Institute"/>
            <person name="Jimenez D.J."/>
            <person name="Hector R.E."/>
            <person name="Riley R."/>
            <person name="Sun H."/>
            <person name="Grigoriev I.V."/>
            <person name="Van Elsas J.D."/>
            <person name="Nichols N.N."/>
        </authorList>
    </citation>
    <scope>NUCLEOTIDE SEQUENCE [LARGE SCALE GENOMIC DNA]</scope>
    <source>
        <strain evidence="2 3">NRRL 30616</strain>
    </source>
</reference>
<dbReference type="Proteomes" id="UP000182658">
    <property type="component" value="Unassembled WGS sequence"/>
</dbReference>
<dbReference type="InParanoid" id="A0A1J7I6S7"/>
<evidence type="ECO:0000313" key="2">
    <source>
        <dbReference type="EMBL" id="OIW23343.1"/>
    </source>
</evidence>
<dbReference type="AlphaFoldDB" id="A0A1J7I6S7"/>
<evidence type="ECO:0000256" key="1">
    <source>
        <dbReference type="SAM" id="MobiDB-lite"/>
    </source>
</evidence>
<dbReference type="EMBL" id="KV875107">
    <property type="protein sequence ID" value="OIW23343.1"/>
    <property type="molecule type" value="Genomic_DNA"/>
</dbReference>
<feature type="compositionally biased region" description="Low complexity" evidence="1">
    <location>
        <begin position="1"/>
        <end position="23"/>
    </location>
</feature>
<evidence type="ECO:0000313" key="3">
    <source>
        <dbReference type="Proteomes" id="UP000182658"/>
    </source>
</evidence>
<protein>
    <submittedName>
        <fullName evidence="2">Uncharacterized protein</fullName>
    </submittedName>
</protein>
<gene>
    <name evidence="2" type="ORF">CONLIGDRAFT_649858</name>
</gene>